<feature type="compositionally biased region" description="Basic and acidic residues" evidence="1">
    <location>
        <begin position="116"/>
        <end position="128"/>
    </location>
</feature>
<gene>
    <name evidence="2" type="ORF">BSTOLATCC_MIC49904</name>
</gene>
<keyword evidence="3" id="KW-1185">Reference proteome</keyword>
<feature type="region of interest" description="Disordered" evidence="1">
    <location>
        <begin position="96"/>
        <end position="128"/>
    </location>
</feature>
<dbReference type="AlphaFoldDB" id="A0AAU9JSK2"/>
<reference evidence="2" key="1">
    <citation type="submission" date="2021-09" db="EMBL/GenBank/DDBJ databases">
        <authorList>
            <consortium name="AG Swart"/>
            <person name="Singh M."/>
            <person name="Singh A."/>
            <person name="Seah K."/>
            <person name="Emmerich C."/>
        </authorList>
    </citation>
    <scope>NUCLEOTIDE SEQUENCE</scope>
    <source>
        <strain evidence="2">ATCC30299</strain>
    </source>
</reference>
<dbReference type="EMBL" id="CAJZBQ010000049">
    <property type="protein sequence ID" value="CAG9329865.1"/>
    <property type="molecule type" value="Genomic_DNA"/>
</dbReference>
<evidence type="ECO:0000313" key="2">
    <source>
        <dbReference type="EMBL" id="CAG9329865.1"/>
    </source>
</evidence>
<name>A0AAU9JSK2_9CILI</name>
<evidence type="ECO:0000313" key="3">
    <source>
        <dbReference type="Proteomes" id="UP001162131"/>
    </source>
</evidence>
<proteinExistence type="predicted"/>
<dbReference type="Proteomes" id="UP001162131">
    <property type="component" value="Unassembled WGS sequence"/>
</dbReference>
<evidence type="ECO:0000256" key="1">
    <source>
        <dbReference type="SAM" id="MobiDB-lite"/>
    </source>
</evidence>
<feature type="compositionally biased region" description="Basic and acidic residues" evidence="1">
    <location>
        <begin position="96"/>
        <end position="109"/>
    </location>
</feature>
<comment type="caution">
    <text evidence="2">The sequence shown here is derived from an EMBL/GenBank/DDBJ whole genome shotgun (WGS) entry which is preliminary data.</text>
</comment>
<organism evidence="2 3">
    <name type="scientific">Blepharisma stoltei</name>
    <dbReference type="NCBI Taxonomy" id="1481888"/>
    <lineage>
        <taxon>Eukaryota</taxon>
        <taxon>Sar</taxon>
        <taxon>Alveolata</taxon>
        <taxon>Ciliophora</taxon>
        <taxon>Postciliodesmatophora</taxon>
        <taxon>Heterotrichea</taxon>
        <taxon>Heterotrichida</taxon>
        <taxon>Blepharismidae</taxon>
        <taxon>Blepharisma</taxon>
    </lineage>
</organism>
<protein>
    <submittedName>
        <fullName evidence="2">Uncharacterized protein</fullName>
    </submittedName>
</protein>
<sequence>MNCFSIFDKSIIQRCFPRKDLAITPLNQATLTLEEEQSPQPTKFEPMPESVIPIQISQKRQEDDSSLLDNMLKNIEPKYSAPKKVNFIVLTKDVDRNGERRPESKSRFDLEEDEFKDLGDEPEDLKLG</sequence>
<accession>A0AAU9JSK2</accession>